<evidence type="ECO:0000259" key="12">
    <source>
        <dbReference type="SMART" id="SM00986"/>
    </source>
</evidence>
<keyword evidence="7" id="KW-0227">DNA damage</keyword>
<dbReference type="GO" id="GO:0046872">
    <property type="term" value="F:metal ion binding"/>
    <property type="evidence" value="ECO:0007669"/>
    <property type="project" value="UniProtKB-KW"/>
</dbReference>
<keyword evidence="9" id="KW-0408">Iron</keyword>
<evidence type="ECO:0000256" key="11">
    <source>
        <dbReference type="ARBA" id="ARBA00023204"/>
    </source>
</evidence>
<keyword evidence="14" id="KW-1185">Reference proteome</keyword>
<evidence type="ECO:0000256" key="4">
    <source>
        <dbReference type="ARBA" id="ARBA00019403"/>
    </source>
</evidence>
<dbReference type="EMBL" id="LANX01000001">
    <property type="protein sequence ID" value="KJV69333.1"/>
    <property type="molecule type" value="Genomic_DNA"/>
</dbReference>
<keyword evidence="10" id="KW-0411">Iron-sulfur</keyword>
<comment type="caution">
    <text evidence="13">The sequence shown here is derived from an EMBL/GenBank/DDBJ whole genome shotgun (WGS) entry which is preliminary data.</text>
</comment>
<accession>A0A0F3NMP6</accession>
<comment type="similarity">
    <text evidence="2">Belongs to the uracil-DNA glycosylase (UDG) superfamily. Type 4 (UDGa) family.</text>
</comment>
<dbReference type="AlphaFoldDB" id="A0A0F3NMP6"/>
<evidence type="ECO:0000313" key="13">
    <source>
        <dbReference type="EMBL" id="KJV69333.1"/>
    </source>
</evidence>
<organism evidence="13 14">
    <name type="scientific">Candidatus Neoehrlichia procyonis str. RAC413</name>
    <dbReference type="NCBI Taxonomy" id="1359163"/>
    <lineage>
        <taxon>Bacteria</taxon>
        <taxon>Pseudomonadati</taxon>
        <taxon>Pseudomonadota</taxon>
        <taxon>Alphaproteobacteria</taxon>
        <taxon>Rickettsiales</taxon>
        <taxon>Anaplasmataceae</taxon>
        <taxon>Candidatus Neoehrlichia</taxon>
    </lineage>
</organism>
<dbReference type="InterPro" id="IPR051536">
    <property type="entry name" value="UDG_Type-4/5"/>
</dbReference>
<dbReference type="SMART" id="SM00986">
    <property type="entry name" value="UDG"/>
    <property type="match status" value="1"/>
</dbReference>
<dbReference type="GO" id="GO:0006281">
    <property type="term" value="P:DNA repair"/>
    <property type="evidence" value="ECO:0007669"/>
    <property type="project" value="UniProtKB-KW"/>
</dbReference>
<gene>
    <name evidence="13" type="ORF">NLO413_0721</name>
</gene>
<dbReference type="STRING" id="1359163.NLO413_0721"/>
<dbReference type="Gene3D" id="3.40.470.10">
    <property type="entry name" value="Uracil-DNA glycosylase-like domain"/>
    <property type="match status" value="1"/>
</dbReference>
<dbReference type="GO" id="GO:0051539">
    <property type="term" value="F:4 iron, 4 sulfur cluster binding"/>
    <property type="evidence" value="ECO:0007669"/>
    <property type="project" value="UniProtKB-KW"/>
</dbReference>
<dbReference type="Pfam" id="PF03167">
    <property type="entry name" value="UDG"/>
    <property type="match status" value="1"/>
</dbReference>
<evidence type="ECO:0000256" key="8">
    <source>
        <dbReference type="ARBA" id="ARBA00022801"/>
    </source>
</evidence>
<evidence type="ECO:0000256" key="1">
    <source>
        <dbReference type="ARBA" id="ARBA00001400"/>
    </source>
</evidence>
<reference evidence="13 14" key="1">
    <citation type="submission" date="2015-02" db="EMBL/GenBank/DDBJ databases">
        <title>Genome Sequencing of Rickettsiales.</title>
        <authorList>
            <person name="Daugherty S.C."/>
            <person name="Su Q."/>
            <person name="Abolude K."/>
            <person name="Beier-Sexton M."/>
            <person name="Carlyon J.A."/>
            <person name="Carter R."/>
            <person name="Day N.P."/>
            <person name="Dumler S.J."/>
            <person name="Dyachenko V."/>
            <person name="Godinez A."/>
            <person name="Kurtti T.J."/>
            <person name="Lichay M."/>
            <person name="Mullins K.E."/>
            <person name="Ott S."/>
            <person name="Pappas-Brown V."/>
            <person name="Paris D.H."/>
            <person name="Patel P."/>
            <person name="Richards A.L."/>
            <person name="Sadzewicz L."/>
            <person name="Sears K."/>
            <person name="Seidman D."/>
            <person name="Sengamalay N."/>
            <person name="Stenos J."/>
            <person name="Tallon L.J."/>
            <person name="Vincent G."/>
            <person name="Fraser C.M."/>
            <person name="Munderloh U."/>
            <person name="Dunning-Hotopp J.C."/>
        </authorList>
    </citation>
    <scope>NUCLEOTIDE SEQUENCE [LARGE SCALE GENOMIC DNA]</scope>
    <source>
        <strain evidence="13 14">RAC413</strain>
    </source>
</reference>
<dbReference type="InterPro" id="IPR005122">
    <property type="entry name" value="Uracil-DNA_glycosylase-like"/>
</dbReference>
<evidence type="ECO:0000256" key="2">
    <source>
        <dbReference type="ARBA" id="ARBA00006521"/>
    </source>
</evidence>
<evidence type="ECO:0000256" key="5">
    <source>
        <dbReference type="ARBA" id="ARBA00022485"/>
    </source>
</evidence>
<dbReference type="PANTHER" id="PTHR33693">
    <property type="entry name" value="TYPE-5 URACIL-DNA GLYCOSYLASE"/>
    <property type="match status" value="1"/>
</dbReference>
<evidence type="ECO:0000256" key="10">
    <source>
        <dbReference type="ARBA" id="ARBA00023014"/>
    </source>
</evidence>
<comment type="catalytic activity">
    <reaction evidence="1">
        <text>Hydrolyzes single-stranded DNA or mismatched double-stranded DNA and polynucleotides, releasing free uracil.</text>
        <dbReference type="EC" id="3.2.2.27"/>
    </reaction>
</comment>
<dbReference type="RefSeq" id="WP_045809067.1">
    <property type="nucleotide sequence ID" value="NZ_LANX01000001.1"/>
</dbReference>
<protein>
    <recommendedName>
        <fullName evidence="4">Type-4 uracil-DNA glycosylase</fullName>
        <ecNumber evidence="3">3.2.2.27</ecNumber>
    </recommendedName>
</protein>
<feature type="domain" description="Uracil-DNA glycosylase-like" evidence="12">
    <location>
        <begin position="106"/>
        <end position="258"/>
    </location>
</feature>
<dbReference type="PANTHER" id="PTHR33693:SF1">
    <property type="entry name" value="TYPE-4 URACIL-DNA GLYCOSYLASE"/>
    <property type="match status" value="1"/>
</dbReference>
<keyword evidence="13" id="KW-0326">Glycosidase</keyword>
<dbReference type="GO" id="GO:0004844">
    <property type="term" value="F:uracil DNA N-glycosylase activity"/>
    <property type="evidence" value="ECO:0007669"/>
    <property type="project" value="UniProtKB-EC"/>
</dbReference>
<keyword evidence="11" id="KW-0234">DNA repair</keyword>
<keyword evidence="5" id="KW-0004">4Fe-4S</keyword>
<evidence type="ECO:0000256" key="9">
    <source>
        <dbReference type="ARBA" id="ARBA00023004"/>
    </source>
</evidence>
<dbReference type="SUPFAM" id="SSF52141">
    <property type="entry name" value="Uracil-DNA glycosylase-like"/>
    <property type="match status" value="1"/>
</dbReference>
<dbReference type="SMART" id="SM00987">
    <property type="entry name" value="UreE_C"/>
    <property type="match status" value="1"/>
</dbReference>
<evidence type="ECO:0000256" key="7">
    <source>
        <dbReference type="ARBA" id="ARBA00022763"/>
    </source>
</evidence>
<dbReference type="OrthoDB" id="5290748at2"/>
<evidence type="ECO:0000313" key="14">
    <source>
        <dbReference type="Proteomes" id="UP000033562"/>
    </source>
</evidence>
<keyword evidence="6" id="KW-0479">Metal-binding</keyword>
<keyword evidence="8 13" id="KW-0378">Hydrolase</keyword>
<dbReference type="Proteomes" id="UP000033562">
    <property type="component" value="Unassembled WGS sequence"/>
</dbReference>
<dbReference type="CDD" id="cd10030">
    <property type="entry name" value="UDG-F4_TTUDGA_SPO1dp_like"/>
    <property type="match status" value="1"/>
</dbReference>
<dbReference type="InterPro" id="IPR036895">
    <property type="entry name" value="Uracil-DNA_glycosylase-like_sf"/>
</dbReference>
<dbReference type="PATRIC" id="fig|1359163.3.peg.696"/>
<dbReference type="NCBIfam" id="TIGR00758">
    <property type="entry name" value="UDG_fam4"/>
    <property type="match status" value="1"/>
</dbReference>
<name>A0A0F3NMP6_9RICK</name>
<sequence length="269" mass="30453">MDEELLEVLEFYHDSGIESILEDDITEDNVTSDLMLQNASVQLTSDLVPQNTGIQRNNGTVLQESVDWVSVANKLAMECQNLDELKQAINLFDGCAIKKLATNTVFSDGNPYSKIMLIGEAPGANEDLEGRPFCGASGILLDKMLNSINLNRDKVYISNTVFWRPPGNRRPSDCEINMCKPFVEKHIALVSPKILILVGSTACYALLDDQSTISRLRNKFHVYTNQFLSYPITTAVIFHPAYLLRQPMQKRLAWEDLQRIRDYLEKTLY</sequence>
<proteinExistence type="inferred from homology"/>
<dbReference type="InterPro" id="IPR005273">
    <property type="entry name" value="Ura-DNA_glyco_family4"/>
</dbReference>
<dbReference type="EC" id="3.2.2.27" evidence="3"/>
<evidence type="ECO:0000256" key="6">
    <source>
        <dbReference type="ARBA" id="ARBA00022723"/>
    </source>
</evidence>
<evidence type="ECO:0000256" key="3">
    <source>
        <dbReference type="ARBA" id="ARBA00012030"/>
    </source>
</evidence>